<comment type="caution">
    <text evidence="8">The sequence shown here is derived from an EMBL/GenBank/DDBJ whole genome shotgun (WGS) entry which is preliminary data.</text>
</comment>
<dbReference type="GO" id="GO:0004674">
    <property type="term" value="F:protein serine/threonine kinase activity"/>
    <property type="evidence" value="ECO:0007669"/>
    <property type="project" value="UniProtKB-KW"/>
</dbReference>
<sequence length="505" mass="55072">MGQPALDGLLNRRFLLLELLGRGGMGQVYRAFDRLQEKMVAIKIPRPTRATLPPPRRSGPSHPLSQEFRAWAAMRHPNVIRVREIGTVTEGPFPLGTPFLTLENFDSLPVHLATEPGRMRYQDLRSVTVQILHGLSHIHGFGLVHRDMKPGNILLGRSLRGAGRIKITDFGLAVNAGQSEEPGTITGSFPYVAPEGIHGQTVDSRADLYSLGILLYYLSAGALPCRDLDPGAILLWHLNGEPADPGKVRPDLPVRFRSLVRRLTARDREERPTDAGEALFLLGHGSRSRVLPFPAPAPPVPAASPRLALDRTRLGRFQVVRPSGGEGDWTSELWTLSGIHGVACHKVACGRSGGPVALGRLLLDLLLSRTGSRIGRRGKELQETGLPLRLLGRVPIWDQRRKAARRPTGRHPRARFDPAAIARLVLAFCGRAPLALVFTPAALRDRLVADVVIRLQQAGRSGRCGKGLLLVLPRSSRAARKSVKKLPDVVAGDDSFGSRLADPVL</sequence>
<dbReference type="CDD" id="cd14014">
    <property type="entry name" value="STKc_PknB_like"/>
    <property type="match status" value="1"/>
</dbReference>
<evidence type="ECO:0000256" key="6">
    <source>
        <dbReference type="PROSITE-ProRule" id="PRU10141"/>
    </source>
</evidence>
<comment type="similarity">
    <text evidence="5">Belongs to the protein kinase superfamily. Ser/Thr protein kinase family. GCN2 subfamily.</text>
</comment>
<dbReference type="Gene3D" id="3.30.200.20">
    <property type="entry name" value="Phosphorylase Kinase, domain 1"/>
    <property type="match status" value="1"/>
</dbReference>
<keyword evidence="1" id="KW-0808">Transferase</keyword>
<evidence type="ECO:0000256" key="2">
    <source>
        <dbReference type="ARBA" id="ARBA00022741"/>
    </source>
</evidence>
<dbReference type="Pfam" id="PF00069">
    <property type="entry name" value="Pkinase"/>
    <property type="match status" value="1"/>
</dbReference>
<keyword evidence="8" id="KW-0723">Serine/threonine-protein kinase</keyword>
<evidence type="ECO:0000256" key="1">
    <source>
        <dbReference type="ARBA" id="ARBA00022679"/>
    </source>
</evidence>
<feature type="domain" description="Protein kinase" evidence="7">
    <location>
        <begin position="14"/>
        <end position="281"/>
    </location>
</feature>
<evidence type="ECO:0000256" key="5">
    <source>
        <dbReference type="ARBA" id="ARBA00037982"/>
    </source>
</evidence>
<dbReference type="SMART" id="SM00220">
    <property type="entry name" value="S_TKc"/>
    <property type="match status" value="1"/>
</dbReference>
<keyword evidence="3 8" id="KW-0418">Kinase</keyword>
<name>A0A8J6XYJ1_9BACT</name>
<dbReference type="PROSITE" id="PS00108">
    <property type="entry name" value="PROTEIN_KINASE_ST"/>
    <property type="match status" value="1"/>
</dbReference>
<keyword evidence="4 6" id="KW-0067">ATP-binding</keyword>
<dbReference type="InterPro" id="IPR008271">
    <property type="entry name" value="Ser/Thr_kinase_AS"/>
</dbReference>
<dbReference type="GO" id="GO:0005737">
    <property type="term" value="C:cytoplasm"/>
    <property type="evidence" value="ECO:0007669"/>
    <property type="project" value="TreeGrafter"/>
</dbReference>
<dbReference type="InterPro" id="IPR017441">
    <property type="entry name" value="Protein_kinase_ATP_BS"/>
</dbReference>
<accession>A0A8J6XYJ1</accession>
<keyword evidence="2 6" id="KW-0547">Nucleotide-binding</keyword>
<gene>
    <name evidence="8" type="ORF">IFK94_13935</name>
</gene>
<dbReference type="AlphaFoldDB" id="A0A8J6XYJ1"/>
<feature type="binding site" evidence="6">
    <location>
        <position position="43"/>
    </location>
    <ligand>
        <name>ATP</name>
        <dbReference type="ChEBI" id="CHEBI:30616"/>
    </ligand>
</feature>
<dbReference type="InterPro" id="IPR050339">
    <property type="entry name" value="CC_SR_Kinase"/>
</dbReference>
<evidence type="ECO:0000256" key="3">
    <source>
        <dbReference type="ARBA" id="ARBA00022777"/>
    </source>
</evidence>
<dbReference type="Proteomes" id="UP000648239">
    <property type="component" value="Unassembled WGS sequence"/>
</dbReference>
<evidence type="ECO:0000256" key="4">
    <source>
        <dbReference type="ARBA" id="ARBA00022840"/>
    </source>
</evidence>
<proteinExistence type="inferred from homology"/>
<evidence type="ECO:0000313" key="8">
    <source>
        <dbReference type="EMBL" id="MBD3869216.1"/>
    </source>
</evidence>
<dbReference type="SUPFAM" id="SSF56112">
    <property type="entry name" value="Protein kinase-like (PK-like)"/>
    <property type="match status" value="1"/>
</dbReference>
<dbReference type="Gene3D" id="1.10.510.10">
    <property type="entry name" value="Transferase(Phosphotransferase) domain 1"/>
    <property type="match status" value="1"/>
</dbReference>
<evidence type="ECO:0000313" key="9">
    <source>
        <dbReference type="Proteomes" id="UP000648239"/>
    </source>
</evidence>
<dbReference type="PROSITE" id="PS50011">
    <property type="entry name" value="PROTEIN_KINASE_DOM"/>
    <property type="match status" value="1"/>
</dbReference>
<organism evidence="8 9">
    <name type="scientific">Candidatus Polarisedimenticola svalbardensis</name>
    <dbReference type="NCBI Taxonomy" id="2886004"/>
    <lineage>
        <taxon>Bacteria</taxon>
        <taxon>Pseudomonadati</taxon>
        <taxon>Acidobacteriota</taxon>
        <taxon>Candidatus Polarisedimenticolia</taxon>
        <taxon>Candidatus Polarisedimenticolales</taxon>
        <taxon>Candidatus Polarisedimenticolaceae</taxon>
        <taxon>Candidatus Polarisedimenticola</taxon>
    </lineage>
</organism>
<reference evidence="8 9" key="1">
    <citation type="submission" date="2020-08" db="EMBL/GenBank/DDBJ databases">
        <title>Acidobacteriota in marine sediments use diverse sulfur dissimilation pathways.</title>
        <authorList>
            <person name="Wasmund K."/>
        </authorList>
    </citation>
    <scope>NUCLEOTIDE SEQUENCE [LARGE SCALE GENOMIC DNA]</scope>
    <source>
        <strain evidence="8">MAG AM4</strain>
    </source>
</reference>
<dbReference type="InterPro" id="IPR011009">
    <property type="entry name" value="Kinase-like_dom_sf"/>
</dbReference>
<dbReference type="PANTHER" id="PTHR11042">
    <property type="entry name" value="EUKARYOTIC TRANSLATION INITIATION FACTOR 2-ALPHA KINASE EIF2-ALPHA KINASE -RELATED"/>
    <property type="match status" value="1"/>
</dbReference>
<protein>
    <submittedName>
        <fullName evidence="8">Serine/threonine protein kinase</fullName>
    </submittedName>
</protein>
<dbReference type="EMBL" id="JACXWD010000068">
    <property type="protein sequence ID" value="MBD3869216.1"/>
    <property type="molecule type" value="Genomic_DNA"/>
</dbReference>
<dbReference type="PROSITE" id="PS00107">
    <property type="entry name" value="PROTEIN_KINASE_ATP"/>
    <property type="match status" value="1"/>
</dbReference>
<dbReference type="InterPro" id="IPR000719">
    <property type="entry name" value="Prot_kinase_dom"/>
</dbReference>
<evidence type="ECO:0000259" key="7">
    <source>
        <dbReference type="PROSITE" id="PS50011"/>
    </source>
</evidence>
<dbReference type="GO" id="GO:0005524">
    <property type="term" value="F:ATP binding"/>
    <property type="evidence" value="ECO:0007669"/>
    <property type="project" value="UniProtKB-UniRule"/>
</dbReference>